<dbReference type="EMBL" id="CP006731">
    <property type="protein sequence ID" value="AHB69831.1"/>
    <property type="molecule type" value="Genomic_DNA"/>
</dbReference>
<dbReference type="HOGENOM" id="CLU_3342734_0_0_6"/>
<gene>
    <name evidence="1" type="ORF">P262_02076</name>
</gene>
<reference evidence="1 2" key="1">
    <citation type="journal article" date="2014" name="Genome Announc.">
        <title>Complete Genome Sequence of Cronobacter sakazakii Strain CMCC 45402.</title>
        <authorList>
            <person name="Zhao Z."/>
            <person name="Wang L."/>
            <person name="Wang B."/>
            <person name="Liang H."/>
            <person name="Ye Q."/>
            <person name="Zeng M."/>
        </authorList>
    </citation>
    <scope>NUCLEOTIDE SEQUENCE [LARGE SCALE GENOMIC DNA]</scope>
    <source>
        <strain evidence="2">45402</strain>
    </source>
</reference>
<dbReference type="AlphaFoldDB" id="V5TX01"/>
<evidence type="ECO:0000313" key="2">
    <source>
        <dbReference type="Proteomes" id="UP000018545"/>
    </source>
</evidence>
<proteinExistence type="predicted"/>
<sequence length="37" mass="4550">MNIINMLELYNIGKKFYRCFNLTITSPIYRNPFFDKM</sequence>
<evidence type="ECO:0000313" key="1">
    <source>
        <dbReference type="EMBL" id="AHB69831.1"/>
    </source>
</evidence>
<dbReference type="KEGG" id="csi:P262_02076"/>
<protein>
    <submittedName>
        <fullName evidence="1">Uncharacterized protein</fullName>
    </submittedName>
</protein>
<name>V5TX01_9ENTR</name>
<dbReference type="Proteomes" id="UP000018545">
    <property type="component" value="Chromosome"/>
</dbReference>
<organism evidence="1 2">
    <name type="scientific">Cronobacter malonaticus</name>
    <dbReference type="NCBI Taxonomy" id="413503"/>
    <lineage>
        <taxon>Bacteria</taxon>
        <taxon>Pseudomonadati</taxon>
        <taxon>Pseudomonadota</taxon>
        <taxon>Gammaproteobacteria</taxon>
        <taxon>Enterobacterales</taxon>
        <taxon>Enterobacteriaceae</taxon>
        <taxon>Cronobacter</taxon>
    </lineage>
</organism>
<accession>V5TX01</accession>